<sequence length="128" mass="14371">MANKFLKRTGMALLALCLLFVFGYHCPIQTVTGIPCPGCNFTTALVFLARGNVKASLFYHAMVIPTLLVAVVSIALARQKNVLTWLWAGWAAAMLLYYIVRMVVVFPQIPMVFDENALLIRLFHLLWP</sequence>
<protein>
    <submittedName>
        <fullName evidence="1">DUF2752 domain-containing protein</fullName>
    </submittedName>
</protein>
<gene>
    <name evidence="1" type="ORF">E5336_05280</name>
</gene>
<name>A0AC61R9J6_9FIRM</name>
<evidence type="ECO:0000313" key="1">
    <source>
        <dbReference type="EMBL" id="TGY66260.1"/>
    </source>
</evidence>
<dbReference type="EMBL" id="SRYG01000008">
    <property type="protein sequence ID" value="TGY66260.1"/>
    <property type="molecule type" value="Genomic_DNA"/>
</dbReference>
<accession>A0AC61R9J6</accession>
<reference evidence="1" key="1">
    <citation type="submission" date="2019-04" db="EMBL/GenBank/DDBJ databases">
        <title>Microbes associate with the intestines of laboratory mice.</title>
        <authorList>
            <person name="Navarre W."/>
            <person name="Wong E."/>
            <person name="Huang K."/>
            <person name="Tropini C."/>
            <person name="Ng K."/>
            <person name="Yu B."/>
        </authorList>
    </citation>
    <scope>NUCLEOTIDE SEQUENCE</scope>
    <source>
        <strain evidence="1">NM09_H32</strain>
    </source>
</reference>
<evidence type="ECO:0000313" key="2">
    <source>
        <dbReference type="Proteomes" id="UP000308836"/>
    </source>
</evidence>
<comment type="caution">
    <text evidence="1">The sequence shown here is derived from an EMBL/GenBank/DDBJ whole genome shotgun (WGS) entry which is preliminary data.</text>
</comment>
<organism evidence="1 2">
    <name type="scientific">Dubosiella muris</name>
    <dbReference type="NCBI Taxonomy" id="3038133"/>
    <lineage>
        <taxon>Bacteria</taxon>
        <taxon>Bacillati</taxon>
        <taxon>Bacillota</taxon>
        <taxon>Erysipelotrichia</taxon>
        <taxon>Erysipelotrichales</taxon>
        <taxon>Erysipelotrichaceae</taxon>
        <taxon>Dubosiella</taxon>
    </lineage>
</organism>
<keyword evidence="2" id="KW-1185">Reference proteome</keyword>
<proteinExistence type="predicted"/>
<dbReference type="Proteomes" id="UP000308836">
    <property type="component" value="Unassembled WGS sequence"/>
</dbReference>